<accession>A0AAD4FFH5</accession>
<name>A0AAD4FFH5_9PLEO</name>
<dbReference type="InterPro" id="IPR002347">
    <property type="entry name" value="SDR_fam"/>
</dbReference>
<dbReference type="SUPFAM" id="SSF51735">
    <property type="entry name" value="NAD(P)-binding Rossmann-fold domains"/>
    <property type="match status" value="1"/>
</dbReference>
<evidence type="ECO:0000256" key="1">
    <source>
        <dbReference type="ARBA" id="ARBA00006484"/>
    </source>
</evidence>
<dbReference type="EMBL" id="JAANER010000006">
    <property type="protein sequence ID" value="KAG9188405.1"/>
    <property type="molecule type" value="Genomic_DNA"/>
</dbReference>
<keyword evidence="3" id="KW-0560">Oxidoreductase</keyword>
<dbReference type="GO" id="GO:0016491">
    <property type="term" value="F:oxidoreductase activity"/>
    <property type="evidence" value="ECO:0007669"/>
    <property type="project" value="UniProtKB-KW"/>
</dbReference>
<dbReference type="PRINTS" id="PR00081">
    <property type="entry name" value="GDHRDH"/>
</dbReference>
<comment type="caution">
    <text evidence="5">The sequence shown here is derived from an EMBL/GenBank/DDBJ whole genome shotgun (WGS) entry which is preliminary data.</text>
</comment>
<dbReference type="InterPro" id="IPR036291">
    <property type="entry name" value="NAD(P)-bd_dom_sf"/>
</dbReference>
<evidence type="ECO:0000313" key="6">
    <source>
        <dbReference type="Proteomes" id="UP001199106"/>
    </source>
</evidence>
<dbReference type="Proteomes" id="UP001199106">
    <property type="component" value="Unassembled WGS sequence"/>
</dbReference>
<evidence type="ECO:0000313" key="5">
    <source>
        <dbReference type="EMBL" id="KAG9188405.1"/>
    </source>
</evidence>
<comment type="similarity">
    <text evidence="1">Belongs to the short-chain dehydrogenases/reductases (SDR) family.</text>
</comment>
<protein>
    <submittedName>
        <fullName evidence="5">Uncharacterized protein</fullName>
    </submittedName>
</protein>
<sequence length="129" mass="13972">MLGLSVKELRKTMFEDTAVDDFTQTFYVNKTATYFTMLAFLELLDAGNKNALTGGFGKPLRKAGKAIAHLAKHASTGLAPQGIQINALAPGFFPSKMANVIIESTDPGTESGDNPNFIPARRFGEEEEM</sequence>
<dbReference type="AlphaFoldDB" id="A0AAD4FFH5"/>
<proteinExistence type="inferred from homology"/>
<evidence type="ECO:0000256" key="2">
    <source>
        <dbReference type="ARBA" id="ARBA00022857"/>
    </source>
</evidence>
<dbReference type="PANTHER" id="PTHR43618">
    <property type="entry name" value="7-ALPHA-HYDROXYSTEROID DEHYDROGENASE"/>
    <property type="match status" value="1"/>
</dbReference>
<evidence type="ECO:0000256" key="3">
    <source>
        <dbReference type="ARBA" id="ARBA00023002"/>
    </source>
</evidence>
<keyword evidence="2" id="KW-0521">NADP</keyword>
<evidence type="ECO:0000256" key="4">
    <source>
        <dbReference type="SAM" id="MobiDB-lite"/>
    </source>
</evidence>
<dbReference type="Gene3D" id="3.40.50.720">
    <property type="entry name" value="NAD(P)-binding Rossmann-like Domain"/>
    <property type="match status" value="1"/>
</dbReference>
<dbReference type="PANTHER" id="PTHR43618:SF18">
    <property type="entry name" value="SHORT CHAIN DEHYDROGENASE_REDUCTASE FAMILY (AFU_ORTHOLOGUE AFUA_5G12480)"/>
    <property type="match status" value="1"/>
</dbReference>
<dbReference type="InterPro" id="IPR052178">
    <property type="entry name" value="Sec_Metab_Biosynth_SDR"/>
</dbReference>
<gene>
    <name evidence="5" type="ORF">G6011_02328</name>
</gene>
<reference evidence="5" key="1">
    <citation type="submission" date="2021-07" db="EMBL/GenBank/DDBJ databases">
        <title>Genome Resource of American Ginseng Black Spot Pathogen Alternaria panax.</title>
        <authorList>
            <person name="Qiu C."/>
            <person name="Wang W."/>
            <person name="Liu Z."/>
        </authorList>
    </citation>
    <scope>NUCLEOTIDE SEQUENCE</scope>
    <source>
        <strain evidence="5">BNCC115425</strain>
    </source>
</reference>
<organism evidence="5 6">
    <name type="scientific">Alternaria panax</name>
    <dbReference type="NCBI Taxonomy" id="48097"/>
    <lineage>
        <taxon>Eukaryota</taxon>
        <taxon>Fungi</taxon>
        <taxon>Dikarya</taxon>
        <taxon>Ascomycota</taxon>
        <taxon>Pezizomycotina</taxon>
        <taxon>Dothideomycetes</taxon>
        <taxon>Pleosporomycetidae</taxon>
        <taxon>Pleosporales</taxon>
        <taxon>Pleosporineae</taxon>
        <taxon>Pleosporaceae</taxon>
        <taxon>Alternaria</taxon>
        <taxon>Alternaria sect. Panax</taxon>
    </lineage>
</organism>
<keyword evidence="6" id="KW-1185">Reference proteome</keyword>
<feature type="region of interest" description="Disordered" evidence="4">
    <location>
        <begin position="104"/>
        <end position="129"/>
    </location>
</feature>